<keyword evidence="5" id="KW-0597">Phosphoprotein</keyword>
<dbReference type="SUPFAM" id="SSF103190">
    <property type="entry name" value="Sensory domain-like"/>
    <property type="match status" value="1"/>
</dbReference>
<keyword evidence="10" id="KW-0472">Membrane</keyword>
<evidence type="ECO:0000256" key="2">
    <source>
        <dbReference type="ARBA" id="ARBA00004651"/>
    </source>
</evidence>
<keyword evidence="4" id="KW-1003">Cell membrane</keyword>
<dbReference type="InterPro" id="IPR048760">
    <property type="entry name" value="VP0354-like_sensor_dom"/>
</dbReference>
<dbReference type="PROSITE" id="PS50109">
    <property type="entry name" value="HIS_KIN"/>
    <property type="match status" value="1"/>
</dbReference>
<dbReference type="EMBL" id="FQYU01000003">
    <property type="protein sequence ID" value="SHJ27125.1"/>
    <property type="molecule type" value="Genomic_DNA"/>
</dbReference>
<dbReference type="InterPro" id="IPR036890">
    <property type="entry name" value="HATPase_C_sf"/>
</dbReference>
<dbReference type="Gene3D" id="3.30.565.10">
    <property type="entry name" value="Histidine kinase-like ATPase, C-terminal domain"/>
    <property type="match status" value="1"/>
</dbReference>
<dbReference type="InterPro" id="IPR003594">
    <property type="entry name" value="HATPase_dom"/>
</dbReference>
<dbReference type="InterPro" id="IPR004358">
    <property type="entry name" value="Sig_transdc_His_kin-like_C"/>
</dbReference>
<evidence type="ECO:0000256" key="3">
    <source>
        <dbReference type="ARBA" id="ARBA00012438"/>
    </source>
</evidence>
<dbReference type="InterPro" id="IPR052162">
    <property type="entry name" value="Sensor_kinase/Photoreceptor"/>
</dbReference>
<dbReference type="SUPFAM" id="SSF55874">
    <property type="entry name" value="ATPase domain of HSP90 chaperone/DNA topoisomerase II/histidine kinase"/>
    <property type="match status" value="1"/>
</dbReference>
<name>A0A1M6HY51_9FLAO</name>
<evidence type="ECO:0000313" key="12">
    <source>
        <dbReference type="EMBL" id="SHJ27125.1"/>
    </source>
</evidence>
<keyword evidence="9 10" id="KW-1133">Transmembrane helix</keyword>
<dbReference type="STRING" id="192903.SAMN04488513_103238"/>
<reference evidence="13" key="1">
    <citation type="submission" date="2016-11" db="EMBL/GenBank/DDBJ databases">
        <authorList>
            <person name="Varghese N."/>
            <person name="Submissions S."/>
        </authorList>
    </citation>
    <scope>NUCLEOTIDE SEQUENCE [LARGE SCALE GENOMIC DNA]</scope>
    <source>
        <strain evidence="13">DSM 19858</strain>
    </source>
</reference>
<dbReference type="GO" id="GO:0005886">
    <property type="term" value="C:plasma membrane"/>
    <property type="evidence" value="ECO:0007669"/>
    <property type="project" value="UniProtKB-SubCell"/>
</dbReference>
<evidence type="ECO:0000256" key="7">
    <source>
        <dbReference type="ARBA" id="ARBA00022692"/>
    </source>
</evidence>
<evidence type="ECO:0000256" key="10">
    <source>
        <dbReference type="SAM" id="Phobius"/>
    </source>
</evidence>
<keyword evidence="6" id="KW-0808">Transferase</keyword>
<sequence length="597" mass="69210">MWKKYFNNFLLLYIPLLLISLLMLIGQRRERIADFVAKEALVSMQKTTFLSDVCHYLIHNINYWSGIVYPVGFETNEGHADFIHPYIEVIKNIGFYDQFRIIDLSGEERLRYQSNFGRKMELSSLQNKVDSDYVLRGLNLKKGEVYLSRINLNRENNEIERPFKPVLRAVAPIYDSLDTKVGLVVINFRVKDILDYLTKFPQYGKTYLVDSELNVVASSMGGDLPPYEVRDNTEALQNLSDVGVVGIQNRRDTTFYENGSVWSYSNVRMNNGYLIQSGLYSKPDRIVNETQWAIVRELPANQIQMGLWPLYQNFIVLQLISILTLAGISYGYVKYQTQKKDLYGQLKEKNKALLHNQKSLKTINELVRRTNRRLNIRNEQLEQFSYLISHNLRSPVTSMSLIVDIIKKEKDPENVKSLLPKLHKLSDSISCLTEDIKEYIAVVDQKEPHLQEVNIYALLQGMKNEFPEIMSGKENFEIVYELEEWKTITSSRYCLQSIFHNLISNAIRFRRPDVASYLIFRSGFENGRKVLFVEDNGLGIDMDRYGEDVFKLYKRFHRSISGKGMGLFLVKTQLEAINATISIKSIVGKGSIFQINF</sequence>
<dbReference type="CDD" id="cd00082">
    <property type="entry name" value="HisKA"/>
    <property type="match status" value="1"/>
</dbReference>
<dbReference type="Gene3D" id="1.10.287.130">
    <property type="match status" value="1"/>
</dbReference>
<accession>A0A1M6HY51</accession>
<protein>
    <recommendedName>
        <fullName evidence="3">histidine kinase</fullName>
        <ecNumber evidence="3">2.7.13.3</ecNumber>
    </recommendedName>
</protein>
<evidence type="ECO:0000256" key="8">
    <source>
        <dbReference type="ARBA" id="ARBA00022777"/>
    </source>
</evidence>
<evidence type="ECO:0000256" key="6">
    <source>
        <dbReference type="ARBA" id="ARBA00022679"/>
    </source>
</evidence>
<dbReference type="SUPFAM" id="SSF47384">
    <property type="entry name" value="Homodimeric domain of signal transducing histidine kinase"/>
    <property type="match status" value="1"/>
</dbReference>
<keyword evidence="7 10" id="KW-0812">Transmembrane</keyword>
<dbReference type="InterPro" id="IPR003661">
    <property type="entry name" value="HisK_dim/P_dom"/>
</dbReference>
<organism evidence="12 13">
    <name type="scientific">Pseudozobellia thermophila</name>
    <dbReference type="NCBI Taxonomy" id="192903"/>
    <lineage>
        <taxon>Bacteria</taxon>
        <taxon>Pseudomonadati</taxon>
        <taxon>Bacteroidota</taxon>
        <taxon>Flavobacteriia</taxon>
        <taxon>Flavobacteriales</taxon>
        <taxon>Flavobacteriaceae</taxon>
        <taxon>Pseudozobellia</taxon>
    </lineage>
</organism>
<dbReference type="GO" id="GO:0000155">
    <property type="term" value="F:phosphorelay sensor kinase activity"/>
    <property type="evidence" value="ECO:0007669"/>
    <property type="project" value="InterPro"/>
</dbReference>
<keyword evidence="13" id="KW-1185">Reference proteome</keyword>
<evidence type="ECO:0000256" key="5">
    <source>
        <dbReference type="ARBA" id="ARBA00022553"/>
    </source>
</evidence>
<feature type="transmembrane region" description="Helical" evidence="10">
    <location>
        <begin position="314"/>
        <end position="333"/>
    </location>
</feature>
<feature type="transmembrane region" description="Helical" evidence="10">
    <location>
        <begin position="6"/>
        <end position="25"/>
    </location>
</feature>
<dbReference type="OrthoDB" id="9804645at2"/>
<evidence type="ECO:0000256" key="4">
    <source>
        <dbReference type="ARBA" id="ARBA00022475"/>
    </source>
</evidence>
<dbReference type="SMART" id="SM00387">
    <property type="entry name" value="HATPase_c"/>
    <property type="match status" value="1"/>
</dbReference>
<comment type="catalytic activity">
    <reaction evidence="1">
        <text>ATP + protein L-histidine = ADP + protein N-phospho-L-histidine.</text>
        <dbReference type="EC" id="2.7.13.3"/>
    </reaction>
</comment>
<dbReference type="RefSeq" id="WP_072993497.1">
    <property type="nucleotide sequence ID" value="NZ_FQYU01000003.1"/>
</dbReference>
<comment type="subcellular location">
    <subcellularLocation>
        <location evidence="2">Cell membrane</location>
        <topology evidence="2">Multi-pass membrane protein</topology>
    </subcellularLocation>
</comment>
<dbReference type="PANTHER" id="PTHR43304:SF1">
    <property type="entry name" value="PAC DOMAIN-CONTAINING PROTEIN"/>
    <property type="match status" value="1"/>
</dbReference>
<feature type="domain" description="Histidine kinase" evidence="11">
    <location>
        <begin position="387"/>
        <end position="597"/>
    </location>
</feature>
<dbReference type="Pfam" id="PF21623">
    <property type="entry name" value="HK_sensor_dom_bact"/>
    <property type="match status" value="1"/>
</dbReference>
<evidence type="ECO:0000256" key="1">
    <source>
        <dbReference type="ARBA" id="ARBA00000085"/>
    </source>
</evidence>
<dbReference type="AlphaFoldDB" id="A0A1M6HY51"/>
<evidence type="ECO:0000256" key="9">
    <source>
        <dbReference type="ARBA" id="ARBA00022989"/>
    </source>
</evidence>
<evidence type="ECO:0000313" key="13">
    <source>
        <dbReference type="Proteomes" id="UP000184543"/>
    </source>
</evidence>
<dbReference type="InterPro" id="IPR029151">
    <property type="entry name" value="Sensor-like_sf"/>
</dbReference>
<dbReference type="Proteomes" id="UP000184543">
    <property type="component" value="Unassembled WGS sequence"/>
</dbReference>
<dbReference type="InterPro" id="IPR036097">
    <property type="entry name" value="HisK_dim/P_sf"/>
</dbReference>
<dbReference type="EC" id="2.7.13.3" evidence="3"/>
<gene>
    <name evidence="12" type="ORF">SAMN04488513_103238</name>
</gene>
<dbReference type="Gene3D" id="3.30.450.20">
    <property type="entry name" value="PAS domain"/>
    <property type="match status" value="1"/>
</dbReference>
<dbReference type="PANTHER" id="PTHR43304">
    <property type="entry name" value="PHYTOCHROME-LIKE PROTEIN CPH1"/>
    <property type="match status" value="1"/>
</dbReference>
<dbReference type="PRINTS" id="PR00344">
    <property type="entry name" value="BCTRLSENSOR"/>
</dbReference>
<keyword evidence="8 12" id="KW-0418">Kinase</keyword>
<dbReference type="Pfam" id="PF02518">
    <property type="entry name" value="HATPase_c"/>
    <property type="match status" value="1"/>
</dbReference>
<proteinExistence type="predicted"/>
<dbReference type="InterPro" id="IPR005467">
    <property type="entry name" value="His_kinase_dom"/>
</dbReference>
<evidence type="ECO:0000259" key="11">
    <source>
        <dbReference type="PROSITE" id="PS50109"/>
    </source>
</evidence>